<dbReference type="SUPFAM" id="SSF144091">
    <property type="entry name" value="Rhomboid-like"/>
    <property type="match status" value="1"/>
</dbReference>
<keyword evidence="4 5" id="KW-0472">Membrane</keyword>
<comment type="caution">
    <text evidence="7">The sequence shown here is derived from an EMBL/GenBank/DDBJ whole genome shotgun (WGS) entry which is preliminary data.</text>
</comment>
<dbReference type="EC" id="3.4.21.-" evidence="7"/>
<evidence type="ECO:0000256" key="1">
    <source>
        <dbReference type="ARBA" id="ARBA00004141"/>
    </source>
</evidence>
<evidence type="ECO:0000256" key="5">
    <source>
        <dbReference type="SAM" id="Phobius"/>
    </source>
</evidence>
<sequence>MDTLAQYSSETLTLHAQILGGMVAVLWGLELVDSLILQGALNRYGIRPRRPAGLSGIILAPLLHGNLKHLSANTLPLVVLGWFILLSGVQDFVWVTAIVWLVSGLGVWLLGQPRSNHIGASGIVFGYLGFLLMRGYVERSPGAIAIAVLAGFLYGGSIWGVLPLRRGQSWQGHLFGLLGGGLAAYYLADLEQWL</sequence>
<evidence type="ECO:0000313" key="7">
    <source>
        <dbReference type="EMBL" id="MFE4106624.1"/>
    </source>
</evidence>
<feature type="transmembrane region" description="Helical" evidence="5">
    <location>
        <begin position="12"/>
        <end position="32"/>
    </location>
</feature>
<dbReference type="Pfam" id="PF01694">
    <property type="entry name" value="Rhomboid"/>
    <property type="match status" value="1"/>
</dbReference>
<keyword evidence="3 5" id="KW-1133">Transmembrane helix</keyword>
<dbReference type="GO" id="GO:0008233">
    <property type="term" value="F:peptidase activity"/>
    <property type="evidence" value="ECO:0007669"/>
    <property type="project" value="UniProtKB-KW"/>
</dbReference>
<gene>
    <name evidence="7" type="ORF">ACFVKH_10080</name>
</gene>
<dbReference type="EMBL" id="JBHZOL010000068">
    <property type="protein sequence ID" value="MFE4106624.1"/>
    <property type="molecule type" value="Genomic_DNA"/>
</dbReference>
<protein>
    <submittedName>
        <fullName evidence="7">Rhomboid family intramembrane serine protease</fullName>
        <ecNumber evidence="7">3.4.21.-</ecNumber>
    </submittedName>
</protein>
<dbReference type="RefSeq" id="WP_377964565.1">
    <property type="nucleotide sequence ID" value="NZ_JBHZOL010000068.1"/>
</dbReference>
<keyword evidence="8" id="KW-1185">Reference proteome</keyword>
<evidence type="ECO:0000256" key="4">
    <source>
        <dbReference type="ARBA" id="ARBA00023136"/>
    </source>
</evidence>
<organism evidence="7 8">
    <name type="scientific">Almyronema epifaneia S1</name>
    <dbReference type="NCBI Taxonomy" id="2991925"/>
    <lineage>
        <taxon>Bacteria</taxon>
        <taxon>Bacillati</taxon>
        <taxon>Cyanobacteriota</taxon>
        <taxon>Cyanophyceae</taxon>
        <taxon>Nodosilineales</taxon>
        <taxon>Nodosilineaceae</taxon>
        <taxon>Almyronema</taxon>
        <taxon>Almyronema epifaneia</taxon>
    </lineage>
</organism>
<feature type="domain" description="Peptidase S54 rhomboid" evidence="6">
    <location>
        <begin position="55"/>
        <end position="188"/>
    </location>
</feature>
<evidence type="ECO:0000256" key="2">
    <source>
        <dbReference type="ARBA" id="ARBA00022692"/>
    </source>
</evidence>
<dbReference type="InterPro" id="IPR022764">
    <property type="entry name" value="Peptidase_S54_rhomboid_dom"/>
</dbReference>
<keyword evidence="7" id="KW-0645">Protease</keyword>
<feature type="transmembrane region" description="Helical" evidence="5">
    <location>
        <begin position="143"/>
        <end position="162"/>
    </location>
</feature>
<dbReference type="GO" id="GO:0006508">
    <property type="term" value="P:proteolysis"/>
    <property type="evidence" value="ECO:0007669"/>
    <property type="project" value="UniProtKB-KW"/>
</dbReference>
<feature type="transmembrane region" description="Helical" evidence="5">
    <location>
        <begin position="92"/>
        <end position="111"/>
    </location>
</feature>
<comment type="subcellular location">
    <subcellularLocation>
        <location evidence="1">Membrane</location>
        <topology evidence="1">Multi-pass membrane protein</topology>
    </subcellularLocation>
</comment>
<dbReference type="Gene3D" id="1.20.1540.10">
    <property type="entry name" value="Rhomboid-like"/>
    <property type="match status" value="1"/>
</dbReference>
<keyword evidence="2 5" id="KW-0812">Transmembrane</keyword>
<accession>A0ABW6IEK8</accession>
<proteinExistence type="predicted"/>
<evidence type="ECO:0000313" key="8">
    <source>
        <dbReference type="Proteomes" id="UP001600165"/>
    </source>
</evidence>
<dbReference type="InterPro" id="IPR035952">
    <property type="entry name" value="Rhomboid-like_sf"/>
</dbReference>
<name>A0ABW6IEK8_9CYAN</name>
<keyword evidence="7" id="KW-0378">Hydrolase</keyword>
<dbReference type="Proteomes" id="UP001600165">
    <property type="component" value="Unassembled WGS sequence"/>
</dbReference>
<evidence type="ECO:0000259" key="6">
    <source>
        <dbReference type="Pfam" id="PF01694"/>
    </source>
</evidence>
<feature type="transmembrane region" description="Helical" evidence="5">
    <location>
        <begin position="118"/>
        <end position="137"/>
    </location>
</feature>
<evidence type="ECO:0000256" key="3">
    <source>
        <dbReference type="ARBA" id="ARBA00022989"/>
    </source>
</evidence>
<reference evidence="7 8" key="1">
    <citation type="submission" date="2024-10" db="EMBL/GenBank/DDBJ databases">
        <authorList>
            <person name="Ratan Roy A."/>
            <person name="Morales Sandoval P.H."/>
            <person name="De Los Santos Villalobos S."/>
            <person name="Chakraborty S."/>
            <person name="Mukherjee J."/>
        </authorList>
    </citation>
    <scope>NUCLEOTIDE SEQUENCE [LARGE SCALE GENOMIC DNA]</scope>
    <source>
        <strain evidence="7 8">S1</strain>
    </source>
</reference>
<feature type="transmembrane region" description="Helical" evidence="5">
    <location>
        <begin position="169"/>
        <end position="188"/>
    </location>
</feature>